<evidence type="ECO:0000259" key="1">
    <source>
        <dbReference type="PROSITE" id="PS50222"/>
    </source>
</evidence>
<dbReference type="InterPro" id="IPR002126">
    <property type="entry name" value="Cadherin-like_dom"/>
</dbReference>
<dbReference type="InterPro" id="IPR013783">
    <property type="entry name" value="Ig-like_fold"/>
</dbReference>
<dbReference type="Pfam" id="PF05345">
    <property type="entry name" value="He_PIG"/>
    <property type="match status" value="8"/>
</dbReference>
<evidence type="ECO:0000259" key="2">
    <source>
        <dbReference type="PROSITE" id="PS50268"/>
    </source>
</evidence>
<dbReference type="InterPro" id="IPR006644">
    <property type="entry name" value="Cadg"/>
</dbReference>
<dbReference type="Pfam" id="PF18887">
    <property type="entry name" value="MBG_3"/>
    <property type="match status" value="6"/>
</dbReference>
<dbReference type="PROSITE" id="PS50268">
    <property type="entry name" value="CADHERIN_2"/>
    <property type="match status" value="2"/>
</dbReference>
<feature type="domain" description="Cadherin" evidence="2">
    <location>
        <begin position="404"/>
        <end position="486"/>
    </location>
</feature>
<feature type="domain" description="Cadherin" evidence="2">
    <location>
        <begin position="2372"/>
        <end position="2456"/>
    </location>
</feature>
<dbReference type="Gene3D" id="2.60.40.10">
    <property type="entry name" value="Immunoglobulins"/>
    <property type="match status" value="8"/>
</dbReference>
<name>A0ABX7Q0F4_9BACT</name>
<accession>A0ABX7Q0F4</accession>
<reference evidence="3 4" key="1">
    <citation type="submission" date="2021-03" db="EMBL/GenBank/DDBJ databases">
        <title>Geobacter metallireducens gen. nov. sp. nov., a microorganism capable of coupling the complete oxidation of organic compounds to the reduction of iron and other metals.</title>
        <authorList>
            <person name="Li Y."/>
        </authorList>
    </citation>
    <scope>NUCLEOTIDE SEQUENCE [LARGE SCALE GENOMIC DNA]</scope>
    <source>
        <strain evidence="3 4">Jerry-YX</strain>
    </source>
</reference>
<evidence type="ECO:0000313" key="3">
    <source>
        <dbReference type="EMBL" id="QSV44630.1"/>
    </source>
</evidence>
<dbReference type="InterPro" id="IPR002105">
    <property type="entry name" value="Dockerin_1_rpt"/>
</dbReference>
<dbReference type="InterPro" id="IPR022409">
    <property type="entry name" value="PKD/Chitinase_dom"/>
</dbReference>
<dbReference type="RefSeq" id="WP_207162444.1">
    <property type="nucleotide sequence ID" value="NZ_CP071382.1"/>
</dbReference>
<organism evidence="3 4">
    <name type="scientific">Geobacter benzoatilyticus</name>
    <dbReference type="NCBI Taxonomy" id="2815309"/>
    <lineage>
        <taxon>Bacteria</taxon>
        <taxon>Pseudomonadati</taxon>
        <taxon>Thermodesulfobacteriota</taxon>
        <taxon>Desulfuromonadia</taxon>
        <taxon>Geobacterales</taxon>
        <taxon>Geobacteraceae</taxon>
        <taxon>Geobacter</taxon>
    </lineage>
</organism>
<dbReference type="CDD" id="cd14256">
    <property type="entry name" value="Dockerin_I"/>
    <property type="match status" value="1"/>
</dbReference>
<dbReference type="PROSITE" id="PS00018">
    <property type="entry name" value="EF_HAND_1"/>
    <property type="match status" value="1"/>
</dbReference>
<dbReference type="EMBL" id="CP071382">
    <property type="protein sequence ID" value="QSV44630.1"/>
    <property type="molecule type" value="Genomic_DNA"/>
</dbReference>
<dbReference type="SMART" id="SM00112">
    <property type="entry name" value="CA"/>
    <property type="match status" value="4"/>
</dbReference>
<feature type="domain" description="EF-hand" evidence="1">
    <location>
        <begin position="2645"/>
        <end position="2667"/>
    </location>
</feature>
<dbReference type="InterPro" id="IPR002048">
    <property type="entry name" value="EF_hand_dom"/>
</dbReference>
<dbReference type="SMART" id="SM00089">
    <property type="entry name" value="PKD"/>
    <property type="match status" value="4"/>
</dbReference>
<dbReference type="Proteomes" id="UP000663651">
    <property type="component" value="Chromosome"/>
</dbReference>
<dbReference type="SMART" id="SM00736">
    <property type="entry name" value="CADG"/>
    <property type="match status" value="8"/>
</dbReference>
<dbReference type="InterPro" id="IPR043772">
    <property type="entry name" value="MBG_3"/>
</dbReference>
<dbReference type="InterPro" id="IPR018247">
    <property type="entry name" value="EF_Hand_1_Ca_BS"/>
</dbReference>
<keyword evidence="4" id="KW-1185">Reference proteome</keyword>
<gene>
    <name evidence="3" type="ORF">JZM60_10665</name>
</gene>
<evidence type="ECO:0000313" key="4">
    <source>
        <dbReference type="Proteomes" id="UP000663651"/>
    </source>
</evidence>
<dbReference type="PROSITE" id="PS50222">
    <property type="entry name" value="EF_HAND_2"/>
    <property type="match status" value="1"/>
</dbReference>
<dbReference type="InterPro" id="IPR015919">
    <property type="entry name" value="Cadherin-like_sf"/>
</dbReference>
<sequence length="2692" mass="274536">MRNSGKALSVIMQVLVVLFLWVASSEATVYTLNDRALNRNTSATVDDATAFTGLYSFKVDGTELMYQQWFWYRVGATGGEASLETLGAPTSVVSTATSVSLTYTKAGEFTVKVQYQLTPYESGLYRADLKKTVTITNISAQPLDYHLFEYSDYEITQLATQADKVEVVGTRIYQTGPQTYADEGITLVHEATPSPTSFDFDNNQIYLYAELKDDAPSDFPSPQTTYTTDAEADDLQFANQWDLAIPVGGSKTIDITDKVYPNLPLSATKTHAGTTVNYQGSADYTISYDNLKSLYGTTLTNVKIIDYLPKDTVFTSASTGGVHDPVTNTVTWSLANIAPLANTQSVQTSVTVNSVKDITNEALLVSDEAFPTRVTDLAVLSNHPPSIVSAAVTSAYTETPYTYQVKASDVDAGTTFSYSLASAPTGMTINSSTGVISWTPTLAQEGAHQVSVMVADNGSLKATQTYTVNVIKLNRPPVITSVAPAYAIAGQPYTYTIVASDPDGDALYYYLESSSLPQGLTLTGNVISWTPTATQLGTYNIAISVADAKLAKTYQYFSITVTAEGANTPPVVTKPADQTTIVGSAASLQIQATDADSNPLTYSATGLPAGLSINSATGLISGTLLSSIPGNYLVTVTVTDGFAPVAVSFTWVVKDKTTPVITWSTPAAITYGTALSATQLSATANTAGTFTYTPAAGTVLNAGTQTLNVTFTPNDTATYNTVTKSIAITVNKATAYLVLSGLNQTYTGTSKTVTATTSPVGLGYGVTYNGSATAPSAAGSYAVVATVTDANYTGSATGTLVIAKATPAITWATPTAVYVGTALSNTQLNATANVNGTFTYTPAVGTVMNTVGTQMLSASFAPTDSTNYNTATASVSLSVVAKQVPVITWSNPAAITYGTALSATQLSATANTAGTFTYTPAVGTVLNAGTQTLSVVFTPTDGNTYTTATKSVTLTVNKAAATVTLSGLTATYDGSAKAVTATTNPVGKSVAITYGGSATAPSAAGSYAVVATVTDPNYSGSATGTLVIAKATPAITWATPTAVYVGTALSNTQLNATANVNGTFTYTPAAGTVMNTAGAQTLSAAFTPADTANYNNASVTVSLSVVAKQVPVITWSNPAAITYGTALSATQLKATANTAGTFTYTPAAGTVLNAGTQTLSVVFTPTDGTTYTTATKSVSITVNPATATVSLSGLSVTYDGSAKAVTATTNPVGKSVAITYGGSATAPSAAGSYAVVATVTDPNYSGSATGTLVIAKATPAITWATPTAVYVGTALSSTQLNATANVNGTFAYTPAAGTVLNTAGTQTLAAVFTPADTANYNNASATVSLMVTDKQVPVITWSNPAAITYGTALSAMQLNAKADVAGTFTYSPALGTVLDAGTQTLNVTFTPNDTTTYTTATKSVTLTVNKAAATVTLSGLSAIYDGTAKAAAATTTPGGLAVTIAYTSGKAAVTAPTTAGSYGVTATINDPNYTGSATGTLVIAKATPVITWAAPSAVYVGTALGNTQLNATADVNGTFTYTPAAGTVMNTAGTQTLSASFAPTDGTNYNTATASVSLTVSAKQVPVITWSNPAAITYGTALSATQLDAKADVAGNFTYSPAVGTVLNAGTQNLSVTFTPTDTTTYATVTKTVTLTVNKSTPVITWATPTAVYVGTALSTTQLNATANVDGTFAYTPAAGTVLDIAGTQTLAAVFTPADSANYNNATASVSLSITDKQVPVITWSNPAAITYGTALSATQLNAKADVAGTFTYSPALGTVLDAGTQTLSVTFTPNDTATYTTATKTVSITVNPATVTVSLVGLTATYDGSAKAVTATTNPSGKTVAITYDGSATAPSTAGSYAVVATVTDSNYSGSATGTLVITKATPVITWAAPSAVYEGTALSSTQLNATANIDGTFAYTPASGTVLNVAGNQTLTAAFTPTDAANYETATASVSLTVTAVAKTTPVITWETPAAITYGTVLSAIQQNAKADVAGSFTYTPAAGTVLNAGQQTLNVTFTPADTTLYNSSTASVLLTVNKATSSVTLGGLSQIYSGTAKSATATTSPAGLAVGFTYNGSNAAPAAAGSYTVVATVNDANYTGSATGTMTIGKATPTIVWATPAPVAVGTALSSTQLNAAANVAGTFGYTPAAGTVMNVEGSQALSADFIPADTDNYNNATASVILTVVAANTNQAPVITSQAVTTAYKDGYYYYQVVASDPDGDAVTYSLTTRPSGMTINGTTGLIYWSPKDTGTYSVTVKVTDPSGLSASQSFRISVVSRPSNSAPKITSMAVTRATVGMLYNYDVEATDPNGDTVYYRLASAQSGMTIDAVTGLISWTPSSSQIGSKYVKVEAVDNKGGKTSQSFYITVSPSADADNPPAINSTPVIIAAVGSPYSYDVNATDADGDVITYSLTDSPAGMIINATTGVITWTPSADQAGTRNVVVNATAGGQTATQAFTIAVSGQAANQAPVITSQAMTTAYKDGYYYYQVLASDPDGDAVTYSLTNRPSGMTINGTTGLIYWHPQDTGTYSVTVKVTDPAGLSASQSFRISVVSRPSNSSPKITSTAVTRATVGVLYNYDVEATDPNGDAVYFRLASAQSGMTIDAISGLIIWTPSSSQTGSKYVKVEAFDSKGGKTSQSFYITVLSADGTINGSSGNSCDVNGDGSITADDIRMIVEGRGSNNLALDVNGDGEVTLLDSRACAIQMQ</sequence>
<dbReference type="Pfam" id="PF00404">
    <property type="entry name" value="Dockerin_1"/>
    <property type="match status" value="1"/>
</dbReference>
<proteinExistence type="predicted"/>
<protein>
    <submittedName>
        <fullName evidence="3">Ig domain-containing protein</fullName>
    </submittedName>
</protein>
<dbReference type="SUPFAM" id="SSF49313">
    <property type="entry name" value="Cadherin-like"/>
    <property type="match status" value="8"/>
</dbReference>